<accession>A0A183GU18</accession>
<sequence>MARGAKGDFGRASPELLEGLKVGQLRAMYTIKGMEEKYSRFEEREAKYDVEKPVSWTLLYADDVMLIDKGELERQVQAWCDRLETFGLKLDVRKTE</sequence>
<evidence type="ECO:0000313" key="1">
    <source>
        <dbReference type="EMBL" id="VDP56163.1"/>
    </source>
</evidence>
<dbReference type="EMBL" id="UZAH01039388">
    <property type="protein sequence ID" value="VDP56163.1"/>
    <property type="molecule type" value="Genomic_DNA"/>
</dbReference>
<dbReference type="Proteomes" id="UP000050761">
    <property type="component" value="Unassembled WGS sequence"/>
</dbReference>
<name>A0A183GU18_HELPZ</name>
<evidence type="ECO:0000313" key="3">
    <source>
        <dbReference type="WBParaSite" id="HPBE_0002618801-mRNA-1"/>
    </source>
</evidence>
<proteinExistence type="predicted"/>
<accession>A0A3P8IE55</accession>
<organism evidence="2 3">
    <name type="scientific">Heligmosomoides polygyrus</name>
    <name type="common">Parasitic roundworm</name>
    <dbReference type="NCBI Taxonomy" id="6339"/>
    <lineage>
        <taxon>Eukaryota</taxon>
        <taxon>Metazoa</taxon>
        <taxon>Ecdysozoa</taxon>
        <taxon>Nematoda</taxon>
        <taxon>Chromadorea</taxon>
        <taxon>Rhabditida</taxon>
        <taxon>Rhabditina</taxon>
        <taxon>Rhabditomorpha</taxon>
        <taxon>Strongyloidea</taxon>
        <taxon>Heligmosomidae</taxon>
        <taxon>Heligmosomoides</taxon>
    </lineage>
</organism>
<reference evidence="3" key="2">
    <citation type="submission" date="2019-09" db="UniProtKB">
        <authorList>
            <consortium name="WormBaseParasite"/>
        </authorList>
    </citation>
    <scope>IDENTIFICATION</scope>
</reference>
<reference evidence="1 2" key="1">
    <citation type="submission" date="2018-11" db="EMBL/GenBank/DDBJ databases">
        <authorList>
            <consortium name="Pathogen Informatics"/>
        </authorList>
    </citation>
    <scope>NUCLEOTIDE SEQUENCE [LARGE SCALE GENOMIC DNA]</scope>
</reference>
<dbReference type="OrthoDB" id="410381at2759"/>
<keyword evidence="2" id="KW-1185">Reference proteome</keyword>
<gene>
    <name evidence="1" type="ORF">HPBE_LOCUS26187</name>
</gene>
<dbReference type="AlphaFoldDB" id="A0A183GU18"/>
<protein>
    <submittedName>
        <fullName evidence="3">Reverse transcriptase domain-containing protein</fullName>
    </submittedName>
</protein>
<evidence type="ECO:0000313" key="2">
    <source>
        <dbReference type="Proteomes" id="UP000050761"/>
    </source>
</evidence>
<dbReference type="WBParaSite" id="HPBE_0002618801-mRNA-1">
    <property type="protein sequence ID" value="HPBE_0002618801-mRNA-1"/>
    <property type="gene ID" value="HPBE_0002618801"/>
</dbReference>